<gene>
    <name evidence="2" type="ORF">DIJ64_11110</name>
</gene>
<evidence type="ECO:0000313" key="3">
    <source>
        <dbReference type="Proteomes" id="UP000249682"/>
    </source>
</evidence>
<protein>
    <submittedName>
        <fullName evidence="2">Uncharacterized protein</fullName>
    </submittedName>
</protein>
<dbReference type="RefSeq" id="WP_111481062.1">
    <property type="nucleotide sequence ID" value="NZ_CP029543.1"/>
</dbReference>
<reference evidence="2 3" key="1">
    <citation type="submission" date="2018-05" db="EMBL/GenBank/DDBJ databases">
        <title>Evolution of small genomes with special reference to Mycobacterium leprae.</title>
        <authorList>
            <person name="Mohanty P.S."/>
            <person name="Bansal A.K."/>
            <person name="Gupta U.D."/>
            <person name="Naaz F."/>
            <person name="Dwivedi V.D."/>
            <person name="Singh H."/>
            <person name="Gupta G."/>
            <person name="Sharma S."/>
            <person name="Arora M."/>
        </authorList>
    </citation>
    <scope>NUCLEOTIDE SEQUENCE [LARGE SCALE GENOMIC DNA]</scope>
    <source>
        <strain evidence="2 3">MRHRU-235-G</strain>
    </source>
</reference>
<dbReference type="AlphaFoldDB" id="A0AAD0KTG6"/>
<evidence type="ECO:0000256" key="1">
    <source>
        <dbReference type="SAM" id="MobiDB-lite"/>
    </source>
</evidence>
<dbReference type="EMBL" id="CP029543">
    <property type="protein sequence ID" value="AWV48417.1"/>
    <property type="molecule type" value="Genomic_DNA"/>
</dbReference>
<feature type="region of interest" description="Disordered" evidence="1">
    <location>
        <begin position="1"/>
        <end position="25"/>
    </location>
</feature>
<name>A0AAD0KTG6_MYCLR</name>
<sequence length="89" mass="9253">MAGAALLARQLAHPDSPSQGGSSKNVAGSALQQVILNSVVTTLLRSLLLMSEALAGDNVRVWQPSAFASPTPSAQKLPVNPSTLRILTY</sequence>
<dbReference type="Proteomes" id="UP000249682">
    <property type="component" value="Chromosome"/>
</dbReference>
<evidence type="ECO:0000313" key="2">
    <source>
        <dbReference type="EMBL" id="AWV48417.1"/>
    </source>
</evidence>
<proteinExistence type="predicted"/>
<organism evidence="2 3">
    <name type="scientific">Mycobacterium leprae</name>
    <dbReference type="NCBI Taxonomy" id="1769"/>
    <lineage>
        <taxon>Bacteria</taxon>
        <taxon>Bacillati</taxon>
        <taxon>Actinomycetota</taxon>
        <taxon>Actinomycetes</taxon>
        <taxon>Mycobacteriales</taxon>
        <taxon>Mycobacteriaceae</taxon>
        <taxon>Mycobacterium</taxon>
    </lineage>
</organism>
<accession>A0AAD0KTG6</accession>
<feature type="compositionally biased region" description="Polar residues" evidence="1">
    <location>
        <begin position="16"/>
        <end position="25"/>
    </location>
</feature>